<dbReference type="PANTHER" id="PTHR24173:SF74">
    <property type="entry name" value="ANKYRIN REPEAT DOMAIN-CONTAINING PROTEIN 16"/>
    <property type="match status" value="1"/>
</dbReference>
<gene>
    <name evidence="3" type="ORF">EVOR1521_LOCUS21779</name>
</gene>
<dbReference type="SMART" id="SM00248">
    <property type="entry name" value="ANK"/>
    <property type="match status" value="3"/>
</dbReference>
<sequence>MVIVVRSRGALQSKLRMLTILSRHGFSVDARSAVDSWSPLLAAVEQGCRRLVEALLALGARLSADRHLGFTPLHLACQMGHWHLLPCLVEAMQKQYQRVAAWGPSPQYISLNVADAYGRTPLDIALLRYFSSPDDRPDGKAVDVLRKFIHKSAEPGPVCGWELFQVLNFIDTIPSKKALGAQLLEYRSQNASPSASADGEKELGEEPGTEYGEVEEVLKAIRLLLQAGGQTRWLQDLLEPGRREEPGALRQEGRSFQPWMLSWRMRARSEIAGCRLRVMRRVYLSLGEEKRTRPQGGKCKGPLAWLKVACRTCVSYQMLAEQSTVCPKALDRGRNGSRCFSTWELCFHQLSP</sequence>
<evidence type="ECO:0000256" key="1">
    <source>
        <dbReference type="ARBA" id="ARBA00022737"/>
    </source>
</evidence>
<keyword evidence="4" id="KW-1185">Reference proteome</keyword>
<dbReference type="EMBL" id="CAUJNA010003280">
    <property type="protein sequence ID" value="CAJ1397840.1"/>
    <property type="molecule type" value="Genomic_DNA"/>
</dbReference>
<evidence type="ECO:0000313" key="3">
    <source>
        <dbReference type="EMBL" id="CAJ1397840.1"/>
    </source>
</evidence>
<keyword evidence="1" id="KW-0677">Repeat</keyword>
<comment type="caution">
    <text evidence="3">The sequence shown here is derived from an EMBL/GenBank/DDBJ whole genome shotgun (WGS) entry which is preliminary data.</text>
</comment>
<dbReference type="SUPFAM" id="SSF48403">
    <property type="entry name" value="Ankyrin repeat"/>
    <property type="match status" value="1"/>
</dbReference>
<dbReference type="Pfam" id="PF12796">
    <property type="entry name" value="Ank_2"/>
    <property type="match status" value="1"/>
</dbReference>
<proteinExistence type="predicted"/>
<accession>A0AA36J1E2</accession>
<dbReference type="Proteomes" id="UP001178507">
    <property type="component" value="Unassembled WGS sequence"/>
</dbReference>
<protein>
    <submittedName>
        <fullName evidence="3">Uncharacterized protein</fullName>
    </submittedName>
</protein>
<name>A0AA36J1E2_9DINO</name>
<reference evidence="3" key="1">
    <citation type="submission" date="2023-08" db="EMBL/GenBank/DDBJ databases">
        <authorList>
            <person name="Chen Y."/>
            <person name="Shah S."/>
            <person name="Dougan E. K."/>
            <person name="Thang M."/>
            <person name="Chan C."/>
        </authorList>
    </citation>
    <scope>NUCLEOTIDE SEQUENCE</scope>
</reference>
<dbReference type="Gene3D" id="1.25.40.20">
    <property type="entry name" value="Ankyrin repeat-containing domain"/>
    <property type="match status" value="1"/>
</dbReference>
<dbReference type="InterPro" id="IPR036770">
    <property type="entry name" value="Ankyrin_rpt-contain_sf"/>
</dbReference>
<keyword evidence="2" id="KW-0040">ANK repeat</keyword>
<evidence type="ECO:0000256" key="2">
    <source>
        <dbReference type="ARBA" id="ARBA00023043"/>
    </source>
</evidence>
<organism evidence="3 4">
    <name type="scientific">Effrenium voratum</name>
    <dbReference type="NCBI Taxonomy" id="2562239"/>
    <lineage>
        <taxon>Eukaryota</taxon>
        <taxon>Sar</taxon>
        <taxon>Alveolata</taxon>
        <taxon>Dinophyceae</taxon>
        <taxon>Suessiales</taxon>
        <taxon>Symbiodiniaceae</taxon>
        <taxon>Effrenium</taxon>
    </lineage>
</organism>
<dbReference type="InterPro" id="IPR002110">
    <property type="entry name" value="Ankyrin_rpt"/>
</dbReference>
<evidence type="ECO:0000313" key="4">
    <source>
        <dbReference type="Proteomes" id="UP001178507"/>
    </source>
</evidence>
<dbReference type="AlphaFoldDB" id="A0AA36J1E2"/>
<dbReference type="PANTHER" id="PTHR24173">
    <property type="entry name" value="ANKYRIN REPEAT CONTAINING"/>
    <property type="match status" value="1"/>
</dbReference>